<dbReference type="PANTHER" id="PTHR35400">
    <property type="entry name" value="SLR1083 PROTEIN"/>
    <property type="match status" value="1"/>
</dbReference>
<accession>A0ABT7H557</accession>
<feature type="domain" description="Putative restriction endonuclease" evidence="2">
    <location>
        <begin position="42"/>
        <end position="178"/>
    </location>
</feature>
<reference evidence="3 4" key="1">
    <citation type="submission" date="2023-05" db="EMBL/GenBank/DDBJ databases">
        <title>Sequencing and Assembly of Streptomyces sp. NP73.</title>
        <authorList>
            <person name="Konwar A.N."/>
            <person name="Saikia K."/>
            <person name="Thakur D."/>
        </authorList>
    </citation>
    <scope>NUCLEOTIDE SEQUENCE [LARGE SCALE GENOMIC DNA]</scope>
    <source>
        <strain evidence="3 4">NP73</strain>
    </source>
</reference>
<keyword evidence="3" id="KW-0378">Hydrolase</keyword>
<dbReference type="Gene3D" id="3.90.1570.10">
    <property type="entry name" value="tt1808, chain A"/>
    <property type="match status" value="1"/>
</dbReference>
<proteinExistence type="predicted"/>
<dbReference type="RefSeq" id="WP_125817622.1">
    <property type="nucleotide sequence ID" value="NZ_JASITI010000084.1"/>
</dbReference>
<dbReference type="Pfam" id="PF05685">
    <property type="entry name" value="Uma2"/>
    <property type="match status" value="1"/>
</dbReference>
<dbReference type="EMBL" id="JASITI010000084">
    <property type="protein sequence ID" value="MDK9501024.1"/>
    <property type="molecule type" value="Genomic_DNA"/>
</dbReference>
<evidence type="ECO:0000313" key="4">
    <source>
        <dbReference type="Proteomes" id="UP001223390"/>
    </source>
</evidence>
<feature type="region of interest" description="Disordered" evidence="1">
    <location>
        <begin position="1"/>
        <end position="27"/>
    </location>
</feature>
<dbReference type="InterPro" id="IPR008538">
    <property type="entry name" value="Uma2"/>
</dbReference>
<dbReference type="CDD" id="cd06260">
    <property type="entry name" value="DUF820-like"/>
    <property type="match status" value="1"/>
</dbReference>
<dbReference type="SUPFAM" id="SSF52980">
    <property type="entry name" value="Restriction endonuclease-like"/>
    <property type="match status" value="1"/>
</dbReference>
<keyword evidence="3" id="KW-0540">Nuclease</keyword>
<dbReference type="PANTHER" id="PTHR35400:SF3">
    <property type="entry name" value="SLL1072 PROTEIN"/>
    <property type="match status" value="1"/>
</dbReference>
<keyword evidence="3" id="KW-0255">Endonuclease</keyword>
<organism evidence="3 4">
    <name type="scientific">Streptomyces katrae</name>
    <dbReference type="NCBI Taxonomy" id="68223"/>
    <lineage>
        <taxon>Bacteria</taxon>
        <taxon>Bacillati</taxon>
        <taxon>Actinomycetota</taxon>
        <taxon>Actinomycetes</taxon>
        <taxon>Kitasatosporales</taxon>
        <taxon>Streptomycetaceae</taxon>
        <taxon>Streptomyces</taxon>
    </lineage>
</organism>
<gene>
    <name evidence="3" type="ORF">QEZ40_007230</name>
</gene>
<sequence length="220" mass="23468">MIAHIPRPSRTAAPTSAGPEGPEPDPELDKALWRAWQAIDPPETFRVEIVEGLIEMWRVGRPFTHALTANRLRSGLAAHLAGGPYAPYMAMYVVGGYQAWAPDVLLAPDDLTGHAARGELGIRASSVPLVAEVVAPGPQDVARDRVRKRRAYARAGIPVYVIVDDYDGHGTVSVLTGPVPDEARYASEVRAPYGTAVAVPEGPARGFVIGEQVTGPARVP</sequence>
<name>A0ABT7H557_9ACTN</name>
<dbReference type="InterPro" id="IPR012296">
    <property type="entry name" value="Nuclease_put_TT1808"/>
</dbReference>
<dbReference type="GO" id="GO:0004519">
    <property type="term" value="F:endonuclease activity"/>
    <property type="evidence" value="ECO:0007669"/>
    <property type="project" value="UniProtKB-KW"/>
</dbReference>
<evidence type="ECO:0000256" key="1">
    <source>
        <dbReference type="SAM" id="MobiDB-lite"/>
    </source>
</evidence>
<dbReference type="InterPro" id="IPR011335">
    <property type="entry name" value="Restrct_endonuc-II-like"/>
</dbReference>
<comment type="caution">
    <text evidence="3">The sequence shown here is derived from an EMBL/GenBank/DDBJ whole genome shotgun (WGS) entry which is preliminary data.</text>
</comment>
<evidence type="ECO:0000259" key="2">
    <source>
        <dbReference type="Pfam" id="PF05685"/>
    </source>
</evidence>
<dbReference type="Proteomes" id="UP001223390">
    <property type="component" value="Unassembled WGS sequence"/>
</dbReference>
<protein>
    <submittedName>
        <fullName evidence="3">Uma2 family endonuclease</fullName>
    </submittedName>
</protein>
<evidence type="ECO:0000313" key="3">
    <source>
        <dbReference type="EMBL" id="MDK9501024.1"/>
    </source>
</evidence>
<keyword evidence="4" id="KW-1185">Reference proteome</keyword>